<keyword evidence="6 10" id="KW-0812">Transmembrane</keyword>
<dbReference type="EMBL" id="HADZ01017405">
    <property type="protein sequence ID" value="SBP81346.1"/>
    <property type="molecule type" value="Transcribed_RNA"/>
</dbReference>
<gene>
    <name evidence="11" type="primary">Nfu_g_1_002610</name>
</gene>
<organism evidence="11">
    <name type="scientific">Nothobranchius kadleci</name>
    <name type="common">African annual killifish</name>
    <dbReference type="NCBI Taxonomy" id="1051664"/>
    <lineage>
        <taxon>Eukaryota</taxon>
        <taxon>Metazoa</taxon>
        <taxon>Chordata</taxon>
        <taxon>Craniata</taxon>
        <taxon>Vertebrata</taxon>
        <taxon>Euteleostomi</taxon>
        <taxon>Actinopterygii</taxon>
        <taxon>Neopterygii</taxon>
        <taxon>Teleostei</taxon>
        <taxon>Neoteleostei</taxon>
        <taxon>Acanthomorphata</taxon>
        <taxon>Ovalentaria</taxon>
        <taxon>Atherinomorphae</taxon>
        <taxon>Cyprinodontiformes</taxon>
        <taxon>Nothobranchiidae</taxon>
        <taxon>Nothobranchius</taxon>
    </lineage>
</organism>
<evidence type="ECO:0000256" key="3">
    <source>
        <dbReference type="ARBA" id="ARBA00008295"/>
    </source>
</evidence>
<evidence type="ECO:0000256" key="9">
    <source>
        <dbReference type="ARBA" id="ARBA00023136"/>
    </source>
</evidence>
<dbReference type="AlphaFoldDB" id="A0A1A8CRK6"/>
<keyword evidence="7" id="KW-0965">Cell junction</keyword>
<dbReference type="GO" id="GO:0005198">
    <property type="term" value="F:structural molecule activity"/>
    <property type="evidence" value="ECO:0007669"/>
    <property type="project" value="InterPro"/>
</dbReference>
<comment type="subcellular location">
    <subcellularLocation>
        <location evidence="1">Cell junction</location>
        <location evidence="1">Tight junction</location>
    </subcellularLocation>
    <subcellularLocation>
        <location evidence="2">Cell membrane</location>
        <topology evidence="2">Multi-pass membrane protein</topology>
    </subcellularLocation>
</comment>
<evidence type="ECO:0000256" key="1">
    <source>
        <dbReference type="ARBA" id="ARBA00004435"/>
    </source>
</evidence>
<evidence type="ECO:0000256" key="2">
    <source>
        <dbReference type="ARBA" id="ARBA00004651"/>
    </source>
</evidence>
<proteinExistence type="inferred from homology"/>
<dbReference type="PRINTS" id="PR01077">
    <property type="entry name" value="CLAUDIN"/>
</dbReference>
<protein>
    <recommendedName>
        <fullName evidence="12">Claudin</fullName>
    </recommendedName>
</protein>
<keyword evidence="8 10" id="KW-1133">Transmembrane helix</keyword>
<feature type="transmembrane region" description="Helical" evidence="10">
    <location>
        <begin position="151"/>
        <end position="172"/>
    </location>
</feature>
<keyword evidence="4" id="KW-0796">Tight junction</keyword>
<reference evidence="11" key="1">
    <citation type="submission" date="2016-05" db="EMBL/GenBank/DDBJ databases">
        <authorList>
            <person name="Lavstsen T."/>
            <person name="Jespersen J.S."/>
        </authorList>
    </citation>
    <scope>NUCLEOTIDE SEQUENCE</scope>
    <source>
        <tissue evidence="11">Brain</tissue>
    </source>
</reference>
<evidence type="ECO:0000256" key="10">
    <source>
        <dbReference type="SAM" id="Phobius"/>
    </source>
</evidence>
<dbReference type="PANTHER" id="PTHR12002">
    <property type="entry name" value="CLAUDIN"/>
    <property type="match status" value="1"/>
</dbReference>
<dbReference type="InterPro" id="IPR004031">
    <property type="entry name" value="PMP22/EMP/MP20/Claudin"/>
</dbReference>
<evidence type="ECO:0000256" key="6">
    <source>
        <dbReference type="ARBA" id="ARBA00022692"/>
    </source>
</evidence>
<name>A0A1A8CRK6_NOTKA</name>
<feature type="transmembrane region" description="Helical" evidence="10">
    <location>
        <begin position="6"/>
        <end position="28"/>
    </location>
</feature>
<evidence type="ECO:0000256" key="5">
    <source>
        <dbReference type="ARBA" id="ARBA00022475"/>
    </source>
</evidence>
<evidence type="ECO:0000256" key="7">
    <source>
        <dbReference type="ARBA" id="ARBA00022949"/>
    </source>
</evidence>
<evidence type="ECO:0008006" key="12">
    <source>
        <dbReference type="Google" id="ProtNLM"/>
    </source>
</evidence>
<keyword evidence="9 10" id="KW-0472">Membrane</keyword>
<reference evidence="11" key="2">
    <citation type="submission" date="2016-06" db="EMBL/GenBank/DDBJ databases">
        <title>The genome of a short-lived fish provides insights into sex chromosome evolution and the genetic control of aging.</title>
        <authorList>
            <person name="Reichwald K."/>
            <person name="Felder M."/>
            <person name="Petzold A."/>
            <person name="Koch P."/>
            <person name="Groth M."/>
            <person name="Platzer M."/>
        </authorList>
    </citation>
    <scope>NUCLEOTIDE SEQUENCE</scope>
    <source>
        <tissue evidence="11">Brain</tissue>
    </source>
</reference>
<dbReference type="Pfam" id="PF00822">
    <property type="entry name" value="PMP22_Claudin"/>
    <property type="match status" value="1"/>
</dbReference>
<dbReference type="InterPro" id="IPR006187">
    <property type="entry name" value="Claudin"/>
</dbReference>
<dbReference type="Gene3D" id="1.20.140.150">
    <property type="match status" value="1"/>
</dbReference>
<dbReference type="GO" id="GO:0005886">
    <property type="term" value="C:plasma membrane"/>
    <property type="evidence" value="ECO:0007669"/>
    <property type="project" value="UniProtKB-SubCell"/>
</dbReference>
<sequence>MASFGMQIVGFLIALVGVAATVAATFMVEWKKEAQGKFHIYEGLWMTCSGTERTTCERHKSVLKLSDEVQATRSVMLVCLFLSAVALIVSTVGMKCTRLMDSMPESKAKVAVTGGMLFLISGFVTIIITSWYVSIIVEIYHKSHRLQTREFGNAIFVSLGGGFFSVVGGAFLSCRRCCETKSSASKSSNHLLPTTHSKSNYV</sequence>
<feature type="transmembrane region" description="Helical" evidence="10">
    <location>
        <begin position="74"/>
        <end position="94"/>
    </location>
</feature>
<evidence type="ECO:0000256" key="4">
    <source>
        <dbReference type="ARBA" id="ARBA00022427"/>
    </source>
</evidence>
<accession>A0A1A8CRK6</accession>
<comment type="similarity">
    <text evidence="3">Belongs to the claudin family.</text>
</comment>
<dbReference type="GO" id="GO:0005923">
    <property type="term" value="C:bicellular tight junction"/>
    <property type="evidence" value="ECO:0007669"/>
    <property type="project" value="UniProtKB-SubCell"/>
</dbReference>
<feature type="transmembrane region" description="Helical" evidence="10">
    <location>
        <begin position="114"/>
        <end position="139"/>
    </location>
</feature>
<evidence type="ECO:0000313" key="11">
    <source>
        <dbReference type="EMBL" id="SBP81346.1"/>
    </source>
</evidence>
<keyword evidence="5" id="KW-1003">Cell membrane</keyword>
<evidence type="ECO:0000256" key="8">
    <source>
        <dbReference type="ARBA" id="ARBA00022989"/>
    </source>
</evidence>